<reference evidence="1" key="1">
    <citation type="submission" date="2020-04" db="EMBL/GenBank/DDBJ databases">
        <authorList>
            <person name="Alioto T."/>
            <person name="Alioto T."/>
            <person name="Gomez Garrido J."/>
        </authorList>
    </citation>
    <scope>NUCLEOTIDE SEQUENCE</scope>
    <source>
        <strain evidence="1">A484AB</strain>
    </source>
</reference>
<proteinExistence type="predicted"/>
<comment type="caution">
    <text evidence="1">The sequence shown here is derived from an EMBL/GenBank/DDBJ whole genome shotgun (WGS) entry which is preliminary data.</text>
</comment>
<dbReference type="AlphaFoldDB" id="A0A7D9MFB3"/>
<organism evidence="1 2">
    <name type="scientific">Paramuricea clavata</name>
    <name type="common">Red gorgonian</name>
    <name type="synonym">Violescent sea-whip</name>
    <dbReference type="NCBI Taxonomy" id="317549"/>
    <lineage>
        <taxon>Eukaryota</taxon>
        <taxon>Metazoa</taxon>
        <taxon>Cnidaria</taxon>
        <taxon>Anthozoa</taxon>
        <taxon>Octocorallia</taxon>
        <taxon>Malacalcyonacea</taxon>
        <taxon>Plexauridae</taxon>
        <taxon>Paramuricea</taxon>
    </lineage>
</organism>
<accession>A0A7D9MFB3</accession>
<dbReference type="Proteomes" id="UP001152795">
    <property type="component" value="Unassembled WGS sequence"/>
</dbReference>
<gene>
    <name evidence="1" type="ORF">PACLA_8A073154</name>
</gene>
<name>A0A7D9MFB3_PARCT</name>
<keyword evidence="2" id="KW-1185">Reference proteome</keyword>
<evidence type="ECO:0000313" key="2">
    <source>
        <dbReference type="Proteomes" id="UP001152795"/>
    </source>
</evidence>
<sequence>MVFINGESLEIKSKKHTTDNSWDLFSQSFNKNIKGFSFLPDETEGFLVYFDYCMLRYELDDTSSTFVQAEEKTIELKHRALRVLVAPDCKTNTIIYSSVLEQTVEKPKDHTVRNVAIAVGVGAAIATGCTIL</sequence>
<dbReference type="EMBL" id="CACRXK020045911">
    <property type="protein sequence ID" value="CAB4046115.1"/>
    <property type="molecule type" value="Genomic_DNA"/>
</dbReference>
<protein>
    <submittedName>
        <fullName evidence="1">Uncharacterized protein</fullName>
    </submittedName>
</protein>
<evidence type="ECO:0000313" key="1">
    <source>
        <dbReference type="EMBL" id="CAB4046115.1"/>
    </source>
</evidence>